<dbReference type="Pfam" id="PF07949">
    <property type="entry name" value="YbbR"/>
    <property type="match status" value="4"/>
</dbReference>
<dbReference type="Gene3D" id="2.170.120.40">
    <property type="entry name" value="YbbR-like domain"/>
    <property type="match status" value="2"/>
</dbReference>
<protein>
    <submittedName>
        <fullName evidence="2">YbbR-like domain-containing protein</fullName>
    </submittedName>
</protein>
<evidence type="ECO:0000256" key="1">
    <source>
        <dbReference type="SAM" id="Phobius"/>
    </source>
</evidence>
<evidence type="ECO:0000313" key="3">
    <source>
        <dbReference type="Proteomes" id="UP001597383"/>
    </source>
</evidence>
<keyword evidence="1" id="KW-0812">Transmembrane</keyword>
<dbReference type="InterPro" id="IPR012505">
    <property type="entry name" value="YbbR"/>
</dbReference>
<name>A0ABW4VX87_9BACI</name>
<evidence type="ECO:0000313" key="2">
    <source>
        <dbReference type="EMBL" id="MFD2043366.1"/>
    </source>
</evidence>
<reference evidence="3" key="1">
    <citation type="journal article" date="2019" name="Int. J. Syst. Evol. Microbiol.">
        <title>The Global Catalogue of Microorganisms (GCM) 10K type strain sequencing project: providing services to taxonomists for standard genome sequencing and annotation.</title>
        <authorList>
            <consortium name="The Broad Institute Genomics Platform"/>
            <consortium name="The Broad Institute Genome Sequencing Center for Infectious Disease"/>
            <person name="Wu L."/>
            <person name="Ma J."/>
        </authorList>
    </citation>
    <scope>NUCLEOTIDE SEQUENCE [LARGE SCALE GENOMIC DNA]</scope>
    <source>
        <strain evidence="3">R28</strain>
    </source>
</reference>
<dbReference type="EMBL" id="JBHUHQ010000006">
    <property type="protein sequence ID" value="MFD2043366.1"/>
    <property type="molecule type" value="Genomic_DNA"/>
</dbReference>
<dbReference type="RefSeq" id="WP_377555093.1">
    <property type="nucleotide sequence ID" value="NZ_JBHUHQ010000006.1"/>
</dbReference>
<proteinExistence type="predicted"/>
<feature type="transmembrane region" description="Helical" evidence="1">
    <location>
        <begin position="9"/>
        <end position="28"/>
    </location>
</feature>
<gene>
    <name evidence="2" type="ORF">ACFSJF_03595</name>
</gene>
<dbReference type="Gene3D" id="2.170.120.30">
    <property type="match status" value="2"/>
</dbReference>
<dbReference type="Proteomes" id="UP001597383">
    <property type="component" value="Unassembled WGS sequence"/>
</dbReference>
<dbReference type="InterPro" id="IPR053154">
    <property type="entry name" value="c-di-AMP_regulator"/>
</dbReference>
<comment type="caution">
    <text evidence="2">The sequence shown here is derived from an EMBL/GenBank/DDBJ whole genome shotgun (WGS) entry which is preliminary data.</text>
</comment>
<keyword evidence="1" id="KW-1133">Transmembrane helix</keyword>
<keyword evidence="3" id="KW-1185">Reference proteome</keyword>
<dbReference type="PANTHER" id="PTHR37804:SF1">
    <property type="entry name" value="CDAA REGULATORY PROTEIN CDAR"/>
    <property type="match status" value="1"/>
</dbReference>
<keyword evidence="1" id="KW-0472">Membrane</keyword>
<accession>A0ABW4VX87</accession>
<sequence length="414" mass="45740">MDKWFQSKWFVRGLSLFFAIMLYVFAVMEDQGASPNNEDKIFFPFPGSSTQTETVEDVPVEIRIDSEKYVVSGVPEYVNVTLEGTSSSALNLAVRQREFEVFVDLQDLGKGEHTVELHYGNISSELEVTIEPKTIDVIIEERATKEFNVNVDFINDDQLPEGYELGEVEVNPGTVTITSSKSVIEQIGVVKVYVNVAGLTESIEELEVPINVYDSQGNELRVRIEPETVNVSVEIDNPSKSVPVSVATSGTLPEGLSLITIEPSVEEIEVFATSDVLATIEEVTTNEIDLSEITESSTVDIGLDLPEGVHIPNVEQIEVQIEIEQTRTLEAVTIDIDNLAEGQAVSFIEPENQQMSITIVGNEQDVNNLSAEDFRIAIDVEGLDEGEHRVPVTIEGPENISIESEFEEVVIEIT</sequence>
<organism evidence="2 3">
    <name type="scientific">Ornithinibacillus salinisoli</name>
    <dbReference type="NCBI Taxonomy" id="1848459"/>
    <lineage>
        <taxon>Bacteria</taxon>
        <taxon>Bacillati</taxon>
        <taxon>Bacillota</taxon>
        <taxon>Bacilli</taxon>
        <taxon>Bacillales</taxon>
        <taxon>Bacillaceae</taxon>
        <taxon>Ornithinibacillus</taxon>
    </lineage>
</organism>
<dbReference type="PANTHER" id="PTHR37804">
    <property type="entry name" value="CDAA REGULATORY PROTEIN CDAR"/>
    <property type="match status" value="1"/>
</dbReference>